<keyword evidence="2" id="KW-1185">Reference proteome</keyword>
<dbReference type="EMBL" id="BMFW01000012">
    <property type="protein sequence ID" value="GGH97349.1"/>
    <property type="molecule type" value="Genomic_DNA"/>
</dbReference>
<evidence type="ECO:0000313" key="1">
    <source>
        <dbReference type="EMBL" id="GGH97349.1"/>
    </source>
</evidence>
<dbReference type="SUPFAM" id="SSF52540">
    <property type="entry name" value="P-loop containing nucleoside triphosphate hydrolases"/>
    <property type="match status" value="1"/>
</dbReference>
<protein>
    <submittedName>
        <fullName evidence="1">DUF1611 domain-containing protein</fullName>
    </submittedName>
</protein>
<accession>A0ABQ2ATZ8</accession>
<comment type="caution">
    <text evidence="1">The sequence shown here is derived from an EMBL/GenBank/DDBJ whole genome shotgun (WGS) entry which is preliminary data.</text>
</comment>
<dbReference type="RefSeq" id="WP_188572134.1">
    <property type="nucleotide sequence ID" value="NZ_BMFW01000012.1"/>
</dbReference>
<gene>
    <name evidence="1" type="ORF">GCM10007170_27390</name>
</gene>
<sequence>MSTPTLHPAAAPLERAGQKSLEQRLTAAKKAYTTRFLADSLQADPSGYRLLTGPDVNPAPGDIVLARVERIGQLPRLESPVSRRQTLFVGDEVLVAYANRYAPDQVLAEVPGDLEPCHLVAAGGLAGKVTVSHGSIGKPTQLLPIGLLADGHGRLNLKRFAPYSLDQDAQPRVRPHVVAVLGTSMNSGKTTAAACLIKGLTNAGLRVSAGKITGTGAGGDPRLFHDAGAVTVLDFTDYGYPTTFRLEEAELRGLAMSMVNELAGSDPEAIVVEIADGVYQGETRQLLNAKFLHPLVDSVLFAAADALGASAGVGLLRAAGHDPAAVTGLLTVSPLAAAEAEAELDVPVLGTYELAQAETAMRFLAPAPQ</sequence>
<dbReference type="InterPro" id="IPR027417">
    <property type="entry name" value="P-loop_NTPase"/>
</dbReference>
<dbReference type="Proteomes" id="UP000643279">
    <property type="component" value="Unassembled WGS sequence"/>
</dbReference>
<name>A0ABQ2ATZ8_9MICC</name>
<proteinExistence type="predicted"/>
<evidence type="ECO:0000313" key="2">
    <source>
        <dbReference type="Proteomes" id="UP000643279"/>
    </source>
</evidence>
<organism evidence="1 2">
    <name type="scientific">Arthrobacter liuii</name>
    <dbReference type="NCBI Taxonomy" id="1476996"/>
    <lineage>
        <taxon>Bacteria</taxon>
        <taxon>Bacillati</taxon>
        <taxon>Actinomycetota</taxon>
        <taxon>Actinomycetes</taxon>
        <taxon>Micrococcales</taxon>
        <taxon>Micrococcaceae</taxon>
        <taxon>Arthrobacter</taxon>
    </lineage>
</organism>
<reference evidence="2" key="1">
    <citation type="journal article" date="2019" name="Int. J. Syst. Evol. Microbiol.">
        <title>The Global Catalogue of Microorganisms (GCM) 10K type strain sequencing project: providing services to taxonomists for standard genome sequencing and annotation.</title>
        <authorList>
            <consortium name="The Broad Institute Genomics Platform"/>
            <consortium name="The Broad Institute Genome Sequencing Center for Infectious Disease"/>
            <person name="Wu L."/>
            <person name="Ma J."/>
        </authorList>
    </citation>
    <scope>NUCLEOTIDE SEQUENCE [LARGE SCALE GENOMIC DNA]</scope>
    <source>
        <strain evidence="2">CGMCC 1.12778</strain>
    </source>
</reference>
<dbReference type="Gene3D" id="3.40.50.300">
    <property type="entry name" value="P-loop containing nucleotide triphosphate hydrolases"/>
    <property type="match status" value="1"/>
</dbReference>